<accession>A0A0T6LSI3</accession>
<name>A0A0T6LSI3_WENVI</name>
<dbReference type="eggNOG" id="ENOG503315D">
    <property type="taxonomic scope" value="Bacteria"/>
</dbReference>
<proteinExistence type="predicted"/>
<protein>
    <submittedName>
        <fullName evidence="2">Uncharacterized protein</fullName>
    </submittedName>
</protein>
<evidence type="ECO:0000256" key="1">
    <source>
        <dbReference type="SAM" id="MobiDB-lite"/>
    </source>
</evidence>
<sequence length="760" mass="81873">MSDAPWELDGAWRPYTDEPVLTPAMTDGYDAVCATERDRLRLYLEALVARRGAPVHVTVAFNAAYFGYGLAGEGYGDSPLDPDGFPGVTLGERIPALPVGAMVRVTTGSQPLFAEIVYKEGRARTGDPDSSSTFSVPDPPAAGQAGAESADQGPAVRRELLVPDPHAFGPGLSLAQTQLNRLRHHHRWINQDGHVLVDAVYPSRAAAHDDVHFYADYLLTVARDQLLSPFVPVSLPELAGSGQQAALAGALRRLLAVVERTLETSDALRMWGRYAVSRNALAAGWRDQGPLGRNDMERLVTTVQYAATPASRRRRGPRAGTVAHTAVGPRLREFPGAAPLLSGVGYAAAVCRANLALADVIRRETEDGVFENGTRVSLEDDLQDGGLWRSCDLGGSWWNSARPGDNGTTGTAAVQEQPMESAPVVPLPAEPLDAPLADDARLGCGQLLRIDDSEVAWLAPLRLAHLLDDYLPLRPIIADGLRMTGSDHVPVRLELTHLGEELEDDESVQDVVAELTADTGRINGVCWPIGFFPGLVLRLQWPRGGRVIRITTIPREVPEVVEGRTLAHEYDSSVLTRETAPGSDRAGDTAAGLGPRALVMRAVRRCGLLTDDGHALLDRSALPSVVYGQKLTAEQAAALDEAADALIADGRLYPATGSRDGDGWPHHPARRGEPEIALLGYDPDPRPVARPSSVIPAPKPSGVPMTPQYVHGHLRRLRPGASPSEQQRAAFREHCRRLGKADGWELPANHTFVNEYTKGQ</sequence>
<reference evidence="2 3" key="1">
    <citation type="submission" date="2015-10" db="EMBL/GenBank/DDBJ databases">
        <title>Draft genome sequence of pyrrolomycin-producing Streptomyces vitaminophilus.</title>
        <authorList>
            <person name="Graham D.E."/>
            <person name="Mahan K.M."/>
            <person name="Klingeman D.M."/>
            <person name="Hettich R.L."/>
            <person name="Parry R.J."/>
        </authorList>
    </citation>
    <scope>NUCLEOTIDE SEQUENCE [LARGE SCALE GENOMIC DNA]</scope>
    <source>
        <strain evidence="2 3">ATCC 31673</strain>
    </source>
</reference>
<dbReference type="AlphaFoldDB" id="A0A0T6LSI3"/>
<organism evidence="2 3">
    <name type="scientific">Wenjunlia vitaminophila</name>
    <name type="common">Streptomyces vitaminophilus</name>
    <dbReference type="NCBI Taxonomy" id="76728"/>
    <lineage>
        <taxon>Bacteria</taxon>
        <taxon>Bacillati</taxon>
        <taxon>Actinomycetota</taxon>
        <taxon>Actinomycetes</taxon>
        <taxon>Kitasatosporales</taxon>
        <taxon>Streptomycetaceae</taxon>
        <taxon>Wenjunlia</taxon>
    </lineage>
</organism>
<comment type="caution">
    <text evidence="2">The sequence shown here is derived from an EMBL/GenBank/DDBJ whole genome shotgun (WGS) entry which is preliminary data.</text>
</comment>
<evidence type="ECO:0000313" key="3">
    <source>
        <dbReference type="Proteomes" id="UP000050867"/>
    </source>
</evidence>
<keyword evidence="3" id="KW-1185">Reference proteome</keyword>
<gene>
    <name evidence="2" type="ORF">AQ490_22190</name>
</gene>
<evidence type="ECO:0000313" key="2">
    <source>
        <dbReference type="EMBL" id="KRV49024.1"/>
    </source>
</evidence>
<dbReference type="STRING" id="76728.AQ490_22190"/>
<dbReference type="Proteomes" id="UP000050867">
    <property type="component" value="Unassembled WGS sequence"/>
</dbReference>
<dbReference type="EMBL" id="LLZU01000016">
    <property type="protein sequence ID" value="KRV49024.1"/>
    <property type="molecule type" value="Genomic_DNA"/>
</dbReference>
<feature type="region of interest" description="Disordered" evidence="1">
    <location>
        <begin position="123"/>
        <end position="153"/>
    </location>
</feature>
<dbReference type="RefSeq" id="WP_018384843.1">
    <property type="nucleotide sequence ID" value="NZ_LLZU01000016.1"/>
</dbReference>